<dbReference type="InterPro" id="IPR037176">
    <property type="entry name" value="Osmotin/thaumatin-like_sf"/>
</dbReference>
<sequence>MSNFNIFLISIFLLSALFFTSSDGATFTIRNNCPYTVWAAASPGGGRRLDQGQTWELNVPAGTSMARIWGRTNCNFDGSGKGHCQTGDCGGILACQGWGVPPNTLAEYALNQYGNLDFYDISLVDGFNIPIEFSPTSGAKDKCRPLFCTADINGQCPKELKAPGGVTIHAQFLRPTNIVVLKGMEAVDLPNSQSFSKADAVMLIVTLRMILQAHMPWRDKLQGCVLPCEISSFPLGNGQGEKNIWANNPSVDGLMCALTWHYFDDVVLAWRHFDGMALMCNQHATSNTMLTSACHVIAINNVTQLFLDLLTAQ</sequence>
<feature type="chain" id="PRO_5025355070" description="Thaumatin-like protein" evidence="2">
    <location>
        <begin position="25"/>
        <end position="313"/>
    </location>
</feature>
<evidence type="ECO:0000256" key="2">
    <source>
        <dbReference type="SAM" id="SignalP"/>
    </source>
</evidence>
<dbReference type="PRINTS" id="PR00347">
    <property type="entry name" value="THAUMATIN"/>
</dbReference>
<dbReference type="AlphaFoldDB" id="A0A6A6LCE9"/>
<dbReference type="InterPro" id="IPR017949">
    <property type="entry name" value="Thaumatin_CS"/>
</dbReference>
<dbReference type="PROSITE" id="PS00316">
    <property type="entry name" value="THAUMATIN_1"/>
    <property type="match status" value="1"/>
</dbReference>
<name>A0A6A6LCE9_HEVBR</name>
<evidence type="ECO:0008006" key="5">
    <source>
        <dbReference type="Google" id="ProtNLM"/>
    </source>
</evidence>
<feature type="signal peptide" evidence="2">
    <location>
        <begin position="1"/>
        <end position="24"/>
    </location>
</feature>
<dbReference type="PANTHER" id="PTHR31048">
    <property type="entry name" value="OS03G0233200 PROTEIN"/>
    <property type="match status" value="1"/>
</dbReference>
<dbReference type="PROSITE" id="PS51367">
    <property type="entry name" value="THAUMATIN_2"/>
    <property type="match status" value="1"/>
</dbReference>
<comment type="similarity">
    <text evidence="1">Belongs to the thaumatin family.</text>
</comment>
<evidence type="ECO:0000313" key="3">
    <source>
        <dbReference type="EMBL" id="KAF2297773.1"/>
    </source>
</evidence>
<accession>A0A6A6LCE9</accession>
<organism evidence="3 4">
    <name type="scientific">Hevea brasiliensis</name>
    <name type="common">Para rubber tree</name>
    <name type="synonym">Siphonia brasiliensis</name>
    <dbReference type="NCBI Taxonomy" id="3981"/>
    <lineage>
        <taxon>Eukaryota</taxon>
        <taxon>Viridiplantae</taxon>
        <taxon>Streptophyta</taxon>
        <taxon>Embryophyta</taxon>
        <taxon>Tracheophyta</taxon>
        <taxon>Spermatophyta</taxon>
        <taxon>Magnoliopsida</taxon>
        <taxon>eudicotyledons</taxon>
        <taxon>Gunneridae</taxon>
        <taxon>Pentapetalae</taxon>
        <taxon>rosids</taxon>
        <taxon>fabids</taxon>
        <taxon>Malpighiales</taxon>
        <taxon>Euphorbiaceae</taxon>
        <taxon>Crotonoideae</taxon>
        <taxon>Micrandreae</taxon>
        <taxon>Hevea</taxon>
    </lineage>
</organism>
<evidence type="ECO:0000256" key="1">
    <source>
        <dbReference type="ARBA" id="ARBA00010607"/>
    </source>
</evidence>
<comment type="caution">
    <text evidence="3">The sequence shown here is derived from an EMBL/GenBank/DDBJ whole genome shotgun (WGS) entry which is preliminary data.</text>
</comment>
<dbReference type="InterPro" id="IPR001938">
    <property type="entry name" value="Thaumatin"/>
</dbReference>
<gene>
    <name evidence="3" type="ORF">GH714_002710</name>
</gene>
<reference evidence="3 4" key="1">
    <citation type="journal article" date="2020" name="Mol. Plant">
        <title>The Chromosome-Based Rubber Tree Genome Provides New Insights into Spurge Genome Evolution and Rubber Biosynthesis.</title>
        <authorList>
            <person name="Liu J."/>
            <person name="Shi C."/>
            <person name="Shi C.C."/>
            <person name="Li W."/>
            <person name="Zhang Q.J."/>
            <person name="Zhang Y."/>
            <person name="Li K."/>
            <person name="Lu H.F."/>
            <person name="Shi C."/>
            <person name="Zhu S.T."/>
            <person name="Xiao Z.Y."/>
            <person name="Nan H."/>
            <person name="Yue Y."/>
            <person name="Zhu X.G."/>
            <person name="Wu Y."/>
            <person name="Hong X.N."/>
            <person name="Fan G.Y."/>
            <person name="Tong Y."/>
            <person name="Zhang D."/>
            <person name="Mao C.L."/>
            <person name="Liu Y.L."/>
            <person name="Hao S.J."/>
            <person name="Liu W.Q."/>
            <person name="Lv M.Q."/>
            <person name="Zhang H.B."/>
            <person name="Liu Y."/>
            <person name="Hu-Tang G.R."/>
            <person name="Wang J.P."/>
            <person name="Wang J.H."/>
            <person name="Sun Y.H."/>
            <person name="Ni S.B."/>
            <person name="Chen W.B."/>
            <person name="Zhang X.C."/>
            <person name="Jiao Y.N."/>
            <person name="Eichler E.E."/>
            <person name="Li G.H."/>
            <person name="Liu X."/>
            <person name="Gao L.Z."/>
        </authorList>
    </citation>
    <scope>NUCLEOTIDE SEQUENCE [LARGE SCALE GENOMIC DNA]</scope>
    <source>
        <strain evidence="4">cv. GT1</strain>
        <tissue evidence="3">Leaf</tissue>
    </source>
</reference>
<dbReference type="SUPFAM" id="SSF49870">
    <property type="entry name" value="Osmotin, thaumatin-like protein"/>
    <property type="match status" value="1"/>
</dbReference>
<dbReference type="SMART" id="SM00205">
    <property type="entry name" value="THN"/>
    <property type="match status" value="1"/>
</dbReference>
<dbReference type="Proteomes" id="UP000467840">
    <property type="component" value="Chromosome 1"/>
</dbReference>
<dbReference type="CDD" id="cd09217">
    <property type="entry name" value="TLP-P"/>
    <property type="match status" value="1"/>
</dbReference>
<proteinExistence type="inferred from homology"/>
<keyword evidence="2" id="KW-0732">Signal</keyword>
<dbReference type="Pfam" id="PF00314">
    <property type="entry name" value="Thaumatin"/>
    <property type="match status" value="1"/>
</dbReference>
<dbReference type="EMBL" id="JAAGAX010000011">
    <property type="protein sequence ID" value="KAF2297773.1"/>
    <property type="molecule type" value="Genomic_DNA"/>
</dbReference>
<evidence type="ECO:0000313" key="4">
    <source>
        <dbReference type="Proteomes" id="UP000467840"/>
    </source>
</evidence>
<keyword evidence="4" id="KW-1185">Reference proteome</keyword>
<dbReference type="Gene3D" id="2.60.110.10">
    <property type="entry name" value="Thaumatin"/>
    <property type="match status" value="1"/>
</dbReference>
<protein>
    <recommendedName>
        <fullName evidence="5">Thaumatin-like protein</fullName>
    </recommendedName>
</protein>